<feature type="compositionally biased region" description="Low complexity" evidence="1">
    <location>
        <begin position="249"/>
        <end position="260"/>
    </location>
</feature>
<dbReference type="AlphaFoldDB" id="A0A1M5PW16"/>
<evidence type="ECO:0000259" key="2">
    <source>
        <dbReference type="Pfam" id="PF25800"/>
    </source>
</evidence>
<dbReference type="InterPro" id="IPR038440">
    <property type="entry name" value="FimV_C_sf"/>
</dbReference>
<name>A0A1M5PW16_9GAMM</name>
<dbReference type="RefSeq" id="WP_175550182.1">
    <property type="nucleotide sequence ID" value="NZ_FQWZ01000005.1"/>
</dbReference>
<protein>
    <submittedName>
        <fullName evidence="3">FimV N-terminal domain-containing protein</fullName>
    </submittedName>
</protein>
<dbReference type="Gene3D" id="1.20.58.2200">
    <property type="match status" value="1"/>
</dbReference>
<dbReference type="NCBIfam" id="TIGR03504">
    <property type="entry name" value="FimV_Cterm"/>
    <property type="match status" value="1"/>
</dbReference>
<dbReference type="Gene3D" id="1.25.40.10">
    <property type="entry name" value="Tetratricopeptide repeat domain"/>
    <property type="match status" value="1"/>
</dbReference>
<feature type="domain" description="FimV N-terminal" evidence="2">
    <location>
        <begin position="23"/>
        <end position="125"/>
    </location>
</feature>
<dbReference type="InterPro" id="IPR020011">
    <property type="entry name" value="FimV_C"/>
</dbReference>
<dbReference type="Proteomes" id="UP000199758">
    <property type="component" value="Unassembled WGS sequence"/>
</dbReference>
<dbReference type="Pfam" id="PF25800">
    <property type="entry name" value="FimV_N"/>
    <property type="match status" value="1"/>
</dbReference>
<evidence type="ECO:0000313" key="3">
    <source>
        <dbReference type="EMBL" id="SHH05639.1"/>
    </source>
</evidence>
<accession>A0A1M5PW16</accession>
<feature type="region of interest" description="Disordered" evidence="1">
    <location>
        <begin position="219"/>
        <end position="306"/>
    </location>
</feature>
<dbReference type="SUPFAM" id="SSF48452">
    <property type="entry name" value="TPR-like"/>
    <property type="match status" value="1"/>
</dbReference>
<reference evidence="3 4" key="1">
    <citation type="submission" date="2016-11" db="EMBL/GenBank/DDBJ databases">
        <authorList>
            <person name="Jaros S."/>
            <person name="Januszkiewicz K."/>
            <person name="Wedrychowicz H."/>
        </authorList>
    </citation>
    <scope>NUCLEOTIDE SEQUENCE [LARGE SCALE GENOMIC DNA]</scope>
    <source>
        <strain evidence="3 4">CGMCC 1.7049</strain>
    </source>
</reference>
<feature type="region of interest" description="Disordered" evidence="1">
    <location>
        <begin position="602"/>
        <end position="622"/>
    </location>
</feature>
<proteinExistence type="predicted"/>
<dbReference type="NCBIfam" id="TIGR03505">
    <property type="entry name" value="FimV_core"/>
    <property type="match status" value="1"/>
</dbReference>
<gene>
    <name evidence="3" type="ORF">SAMN04488068_2333</name>
</gene>
<feature type="compositionally biased region" description="Low complexity" evidence="1">
    <location>
        <begin position="269"/>
        <end position="295"/>
    </location>
</feature>
<evidence type="ECO:0000256" key="1">
    <source>
        <dbReference type="SAM" id="MobiDB-lite"/>
    </source>
</evidence>
<feature type="compositionally biased region" description="Low complexity" evidence="1">
    <location>
        <begin position="603"/>
        <end position="619"/>
    </location>
</feature>
<dbReference type="InterPro" id="IPR057840">
    <property type="entry name" value="FimV_N"/>
</dbReference>
<dbReference type="EMBL" id="FQWZ01000005">
    <property type="protein sequence ID" value="SHH05639.1"/>
    <property type="molecule type" value="Genomic_DNA"/>
</dbReference>
<evidence type="ECO:0000313" key="4">
    <source>
        <dbReference type="Proteomes" id="UP000199758"/>
    </source>
</evidence>
<dbReference type="InterPro" id="IPR020012">
    <property type="entry name" value="LysM_FimV"/>
</dbReference>
<dbReference type="STRING" id="490188.SAMN04488068_2333"/>
<organism evidence="3 4">
    <name type="scientific">Hydrocarboniphaga daqingensis</name>
    <dbReference type="NCBI Taxonomy" id="490188"/>
    <lineage>
        <taxon>Bacteria</taxon>
        <taxon>Pseudomonadati</taxon>
        <taxon>Pseudomonadota</taxon>
        <taxon>Gammaproteobacteria</taxon>
        <taxon>Nevskiales</taxon>
        <taxon>Nevskiaceae</taxon>
        <taxon>Hydrocarboniphaga</taxon>
    </lineage>
</organism>
<keyword evidence="4" id="KW-1185">Reference proteome</keyword>
<dbReference type="InterPro" id="IPR011990">
    <property type="entry name" value="TPR-like_helical_dom_sf"/>
</dbReference>
<sequence>MRHGWVGIVAPLLTVTSMGAHALGLSDIAVDSRLNQPLVATLRLSTLSEDEAESLQVQLASAEEFEKAGLTLTDFVAGLRFAISGNLVRISSQQSAREPMLSLLVEARAGSSRVLRGYTVLLDLPAADGPAGPEAATGDRQYGPVKAGETFWSVATRLRPDPAQVSMDQTLLALYTANPEAFFGGINGLLTGAVLRVPSLEQMRSVSEAEAHRRIAALRAGNTAATPARRPPPASKWVAVSPSPPPATAPAAAPAAAPAPATEPPPAPVDTATVVAPPAVLAPPANEAPPAADTAGSPAAEAPAQPVDATAVDPVVAGSDATTVVGDGVVAAEPPADEPVASAPVAEPVVAAAPVATPPKSVIDRRTAGSIWALMTAPFLLLALVVLWRRRHTQTVAAPRVEPSGAAGVEPETSAADAVQTADAPDRIDDAATVGETLDAAAAADPVVADDALASEFASEVAPPNDPHVEFDEPADAVPTPSEQVLMDPDLPQGDGDIDLAADPTTPATPSLDQLDPLAEAEFHLSYGLYDEAVRGLLDAIAVEPGRDDLAVKLAETYFAAGRPDDFEALAQQLQFRLSAADWSRLTFMGAQLCPDSALFRDPSQPLSTPQSLPPVSTLELEPEPAHRVDFSLDAPPAWSAPVTPPAEATPATTEHANRIDFSFGPTPVATGPTAAAGSMPALDLSNPQTIPVEELLALDPDDINLFEPEPESDLATDDEVGTKLDLARAYIDMGDTQMARDLLTEVAQQGTPTQQADAHLLLLRLPA</sequence>
<feature type="region of interest" description="Disordered" evidence="1">
    <location>
        <begin position="461"/>
        <end position="510"/>
    </location>
</feature>